<organism evidence="4">
    <name type="scientific">Candidatus Berkiella aquae</name>
    <dbReference type="NCBI Taxonomy" id="295108"/>
    <lineage>
        <taxon>Bacteria</taxon>
        <taxon>Pseudomonadati</taxon>
        <taxon>Pseudomonadota</taxon>
        <taxon>Gammaproteobacteria</taxon>
        <taxon>Candidatus Berkiellales</taxon>
        <taxon>Candidatus Berkiellaceae</taxon>
        <taxon>Candidatus Berkiella</taxon>
    </lineage>
</organism>
<name>A0A0Q9YP92_9GAMM</name>
<evidence type="ECO:0000256" key="2">
    <source>
        <dbReference type="PROSITE-ProRule" id="PRU00169"/>
    </source>
</evidence>
<dbReference type="Proteomes" id="UP000051497">
    <property type="component" value="Unassembled WGS sequence"/>
</dbReference>
<dbReference type="STRING" id="295108.HT99x_00161"/>
<dbReference type="OrthoDB" id="9800897at2"/>
<dbReference type="AlphaFoldDB" id="A0A0Q9YP92"/>
<comment type="caution">
    <text evidence="4">The sequence shown here is derived from an EMBL/GenBank/DDBJ whole genome shotgun (WGS) entry which is preliminary data.</text>
</comment>
<gene>
    <name evidence="4" type="ORF">HT99x_00161</name>
    <name evidence="5" type="ORF">HT99x_011265</name>
</gene>
<protein>
    <submittedName>
        <fullName evidence="5">Response regulator</fullName>
    </submittedName>
</protein>
<dbReference type="GO" id="GO:0000160">
    <property type="term" value="P:phosphorelay signal transduction system"/>
    <property type="evidence" value="ECO:0007669"/>
    <property type="project" value="InterPro"/>
</dbReference>
<dbReference type="PANTHER" id="PTHR44591:SF25">
    <property type="entry name" value="CHEMOTAXIS TWO-COMPONENT RESPONSE REGULATOR"/>
    <property type="match status" value="1"/>
</dbReference>
<proteinExistence type="predicted"/>
<feature type="modified residue" description="4-aspartylphosphate" evidence="2">
    <location>
        <position position="53"/>
    </location>
</feature>
<dbReference type="InterPro" id="IPR001789">
    <property type="entry name" value="Sig_transdc_resp-reg_receiver"/>
</dbReference>
<sequence length="126" mass="14169">MIRILTVDDSKSMRQMIAFTLESAGIEVIEKSDGLEAYEWAKQNAAPDLILADINMPNMDGITLIKKLREMQEYKYIPILVLTTESSKEKKIQGKETGATGWIVKPFDPEQLINTINKVVGLKKQG</sequence>
<dbReference type="RefSeq" id="WP_075064819.1">
    <property type="nucleotide sequence ID" value="NZ_LKAJ02000001.1"/>
</dbReference>
<dbReference type="EMBL" id="LKAJ01000001">
    <property type="protein sequence ID" value="KRG22623.1"/>
    <property type="molecule type" value="Genomic_DNA"/>
</dbReference>
<dbReference type="SMART" id="SM00448">
    <property type="entry name" value="REC"/>
    <property type="match status" value="1"/>
</dbReference>
<evidence type="ECO:0000313" key="5">
    <source>
        <dbReference type="EMBL" id="MCS5712012.1"/>
    </source>
</evidence>
<dbReference type="Pfam" id="PF00072">
    <property type="entry name" value="Response_reg"/>
    <property type="match status" value="1"/>
</dbReference>
<reference evidence="5" key="2">
    <citation type="journal article" date="2016" name="Genome Announc.">
        <title>Draft Genome Sequences of Two Novel Amoeba-Resistant Intranuclear Bacteria, 'Candidatus Berkiella cookevillensis' and 'Candidatus Berkiella aquae'.</title>
        <authorList>
            <person name="Mehari Y.T."/>
            <person name="Arivett B.A."/>
            <person name="Farone A.L."/>
            <person name="Gunderson J.H."/>
            <person name="Farone M.B."/>
        </authorList>
    </citation>
    <scope>NUCLEOTIDE SEQUENCE</scope>
    <source>
        <strain evidence="5">HT99</strain>
    </source>
</reference>
<reference evidence="4" key="1">
    <citation type="submission" date="2015-09" db="EMBL/GenBank/DDBJ databases">
        <title>Draft Genome Sequences of Two Novel Amoeba-resistant Intranuclear Bacteria, Candidatus Berkiella cookevillensis and Candidatus Berkiella aquae.</title>
        <authorList>
            <person name="Mehari Y.T."/>
            <person name="Arivett B.A."/>
            <person name="Farone A.L."/>
            <person name="Gunderson J.H."/>
            <person name="Farone M.B."/>
        </authorList>
    </citation>
    <scope>NUCLEOTIDE SEQUENCE [LARGE SCALE GENOMIC DNA]</scope>
    <source>
        <strain evidence="4">HT99</strain>
    </source>
</reference>
<evidence type="ECO:0000259" key="3">
    <source>
        <dbReference type="PROSITE" id="PS50110"/>
    </source>
</evidence>
<dbReference type="EMBL" id="LKAJ02000001">
    <property type="protein sequence ID" value="MCS5712012.1"/>
    <property type="molecule type" value="Genomic_DNA"/>
</dbReference>
<dbReference type="PATRIC" id="fig|1590043.3.peg.164"/>
<feature type="domain" description="Response regulatory" evidence="3">
    <location>
        <begin position="3"/>
        <end position="120"/>
    </location>
</feature>
<evidence type="ECO:0000313" key="4">
    <source>
        <dbReference type="EMBL" id="KRG22623.1"/>
    </source>
</evidence>
<evidence type="ECO:0000313" key="6">
    <source>
        <dbReference type="Proteomes" id="UP000051497"/>
    </source>
</evidence>
<accession>A0A0Q9YP92</accession>
<dbReference type="Gene3D" id="3.40.50.2300">
    <property type="match status" value="1"/>
</dbReference>
<evidence type="ECO:0000256" key="1">
    <source>
        <dbReference type="ARBA" id="ARBA00022553"/>
    </source>
</evidence>
<dbReference type="PROSITE" id="PS50110">
    <property type="entry name" value="RESPONSE_REGULATORY"/>
    <property type="match status" value="1"/>
</dbReference>
<dbReference type="InterPro" id="IPR050595">
    <property type="entry name" value="Bact_response_regulator"/>
</dbReference>
<dbReference type="SUPFAM" id="SSF52172">
    <property type="entry name" value="CheY-like"/>
    <property type="match status" value="1"/>
</dbReference>
<keyword evidence="6" id="KW-1185">Reference proteome</keyword>
<keyword evidence="1 2" id="KW-0597">Phosphoprotein</keyword>
<dbReference type="PANTHER" id="PTHR44591">
    <property type="entry name" value="STRESS RESPONSE REGULATOR PROTEIN 1"/>
    <property type="match status" value="1"/>
</dbReference>
<reference evidence="5" key="3">
    <citation type="submission" date="2021-06" db="EMBL/GenBank/DDBJ databases">
        <title>Genomic Description and Analysis of Intracellular Bacteria, Candidatus Berkiella cookevillensis and Candidatus Berkiella aquae.</title>
        <authorList>
            <person name="Kidane D.T."/>
            <person name="Mehari Y.T."/>
            <person name="Rice F.C."/>
            <person name="Arivett B.A."/>
            <person name="Farone A.L."/>
            <person name="Berk S.G."/>
            <person name="Farone M.B."/>
        </authorList>
    </citation>
    <scope>NUCLEOTIDE SEQUENCE</scope>
    <source>
        <strain evidence="5">HT99</strain>
    </source>
</reference>
<dbReference type="InterPro" id="IPR011006">
    <property type="entry name" value="CheY-like_superfamily"/>
</dbReference>